<gene>
    <name evidence="3" type="ORF">B5V51_1337</name>
</gene>
<feature type="region of interest" description="Disordered" evidence="1">
    <location>
        <begin position="200"/>
        <end position="222"/>
    </location>
</feature>
<feature type="transmembrane region" description="Helical" evidence="2">
    <location>
        <begin position="99"/>
        <end position="120"/>
    </location>
</feature>
<reference evidence="3" key="1">
    <citation type="submission" date="2017-09" db="EMBL/GenBank/DDBJ databases">
        <title>Contemporary evolution of a Lepidopteran species, Heliothis virescens, in response to modern agricultural practices.</title>
        <authorList>
            <person name="Fritz M.L."/>
            <person name="Deyonke A.M."/>
            <person name="Papanicolaou A."/>
            <person name="Micinski S."/>
            <person name="Westbrook J."/>
            <person name="Gould F."/>
        </authorList>
    </citation>
    <scope>NUCLEOTIDE SEQUENCE [LARGE SCALE GENOMIC DNA]</scope>
    <source>
        <strain evidence="3">HvINT-</strain>
        <tissue evidence="3">Whole body</tissue>
    </source>
</reference>
<keyword evidence="2" id="KW-0472">Membrane</keyword>
<evidence type="ECO:0000256" key="1">
    <source>
        <dbReference type="SAM" id="MobiDB-lite"/>
    </source>
</evidence>
<organism evidence="3">
    <name type="scientific">Heliothis virescens</name>
    <name type="common">Tobacco budworm moth</name>
    <dbReference type="NCBI Taxonomy" id="7102"/>
    <lineage>
        <taxon>Eukaryota</taxon>
        <taxon>Metazoa</taxon>
        <taxon>Ecdysozoa</taxon>
        <taxon>Arthropoda</taxon>
        <taxon>Hexapoda</taxon>
        <taxon>Insecta</taxon>
        <taxon>Pterygota</taxon>
        <taxon>Neoptera</taxon>
        <taxon>Endopterygota</taxon>
        <taxon>Lepidoptera</taxon>
        <taxon>Glossata</taxon>
        <taxon>Ditrysia</taxon>
        <taxon>Noctuoidea</taxon>
        <taxon>Noctuidae</taxon>
        <taxon>Heliothinae</taxon>
        <taxon>Heliothis</taxon>
    </lineage>
</organism>
<evidence type="ECO:0000313" key="3">
    <source>
        <dbReference type="EMBL" id="PCG71912.1"/>
    </source>
</evidence>
<feature type="transmembrane region" description="Helical" evidence="2">
    <location>
        <begin position="21"/>
        <end position="40"/>
    </location>
</feature>
<sequence>MKGEIPVCTRCCFCLPLRRGLLAWGYLKLIVDTLYIAFVSDSLLETILYSLNGINRPSGLLYSELTVALILLSLFLTDFVATTIFVVGGHTKNATLIRVFYIFSISIFVSTILLIALLFSLTVSDLSLQSFTPYEWLNLVVSYSAGFAILVIQCYFILLQRSEIIKLTKNCQFSFVNHAAEAACTMRCPDEEAIHVTQAEMKTERETKDEQNESRKLNEGNE</sequence>
<accession>A0A2A4JKI3</accession>
<feature type="transmembrane region" description="Helical" evidence="2">
    <location>
        <begin position="60"/>
        <end position="87"/>
    </location>
</feature>
<feature type="transmembrane region" description="Helical" evidence="2">
    <location>
        <begin position="140"/>
        <end position="159"/>
    </location>
</feature>
<dbReference type="AlphaFoldDB" id="A0A2A4JKI3"/>
<proteinExistence type="predicted"/>
<evidence type="ECO:0000256" key="2">
    <source>
        <dbReference type="SAM" id="Phobius"/>
    </source>
</evidence>
<comment type="caution">
    <text evidence="3">The sequence shown here is derived from an EMBL/GenBank/DDBJ whole genome shotgun (WGS) entry which is preliminary data.</text>
</comment>
<feature type="compositionally biased region" description="Basic and acidic residues" evidence="1">
    <location>
        <begin position="201"/>
        <end position="222"/>
    </location>
</feature>
<dbReference type="EMBL" id="NWSH01001267">
    <property type="protein sequence ID" value="PCG71913.1"/>
    <property type="molecule type" value="Genomic_DNA"/>
</dbReference>
<keyword evidence="2" id="KW-0812">Transmembrane</keyword>
<name>A0A2A4JKI3_HELVI</name>
<dbReference type="EMBL" id="NWSH01001267">
    <property type="protein sequence ID" value="PCG71912.1"/>
    <property type="molecule type" value="Genomic_DNA"/>
</dbReference>
<protein>
    <submittedName>
        <fullName evidence="3">Uncharacterized protein</fullName>
    </submittedName>
</protein>
<keyword evidence="2" id="KW-1133">Transmembrane helix</keyword>